<keyword evidence="5" id="KW-0175">Coiled coil</keyword>
<comment type="similarity">
    <text evidence="1">Belongs to the pseudouridine synthase TruD family.</text>
</comment>
<evidence type="ECO:0000256" key="3">
    <source>
        <dbReference type="ARBA" id="ARBA00023235"/>
    </source>
</evidence>
<evidence type="ECO:0000259" key="7">
    <source>
        <dbReference type="PROSITE" id="PS50984"/>
    </source>
</evidence>
<dbReference type="Proteomes" id="UP001652628">
    <property type="component" value="Chromosome 3"/>
</dbReference>
<dbReference type="Pfam" id="PF01142">
    <property type="entry name" value="TruD"/>
    <property type="match status" value="2"/>
</dbReference>
<reference evidence="9" key="1">
    <citation type="submission" date="2025-08" db="UniProtKB">
        <authorList>
            <consortium name="RefSeq"/>
        </authorList>
    </citation>
    <scope>IDENTIFICATION</scope>
</reference>
<dbReference type="NCBIfam" id="TIGR00094">
    <property type="entry name" value="tRNA_TruD_broad"/>
    <property type="match status" value="1"/>
</dbReference>
<feature type="region of interest" description="Disordered" evidence="6">
    <location>
        <begin position="493"/>
        <end position="532"/>
    </location>
</feature>
<evidence type="ECO:0000256" key="1">
    <source>
        <dbReference type="ARBA" id="ARBA00007953"/>
    </source>
</evidence>
<dbReference type="GO" id="GO:0005634">
    <property type="term" value="C:nucleus"/>
    <property type="evidence" value="ECO:0007669"/>
    <property type="project" value="TreeGrafter"/>
</dbReference>
<dbReference type="GO" id="GO:0008033">
    <property type="term" value="P:tRNA processing"/>
    <property type="evidence" value="ECO:0007669"/>
    <property type="project" value="UniProtKB-KW"/>
</dbReference>
<dbReference type="PANTHER" id="PTHR13326">
    <property type="entry name" value="TRNA PSEUDOURIDINE SYNTHASE D"/>
    <property type="match status" value="1"/>
</dbReference>
<dbReference type="PIRSF" id="PIRSF037016">
    <property type="entry name" value="Pseudouridin_synth_euk_prd"/>
    <property type="match status" value="1"/>
</dbReference>
<dbReference type="InterPro" id="IPR042214">
    <property type="entry name" value="TruD_catalytic"/>
</dbReference>
<feature type="compositionally biased region" description="Acidic residues" evidence="6">
    <location>
        <begin position="514"/>
        <end position="532"/>
    </location>
</feature>
<keyword evidence="2" id="KW-0819">tRNA processing</keyword>
<feature type="compositionally biased region" description="Polar residues" evidence="6">
    <location>
        <begin position="38"/>
        <end position="51"/>
    </location>
</feature>
<dbReference type="AlphaFoldDB" id="A0AB39ZFL8"/>
<evidence type="ECO:0000256" key="2">
    <source>
        <dbReference type="ARBA" id="ARBA00022694"/>
    </source>
</evidence>
<dbReference type="CTD" id="54517"/>
<feature type="coiled-coil region" evidence="5">
    <location>
        <begin position="687"/>
        <end position="737"/>
    </location>
</feature>
<evidence type="ECO:0000313" key="9">
    <source>
        <dbReference type="RefSeq" id="XP_016934587.2"/>
    </source>
</evidence>
<proteinExistence type="inferred from homology"/>
<evidence type="ECO:0000256" key="6">
    <source>
        <dbReference type="SAM" id="MobiDB-lite"/>
    </source>
</evidence>
<dbReference type="GO" id="GO:0009982">
    <property type="term" value="F:pseudouridine synthase activity"/>
    <property type="evidence" value="ECO:0007669"/>
    <property type="project" value="InterPro"/>
</dbReference>
<dbReference type="Gene3D" id="3.30.2350.20">
    <property type="entry name" value="TruD, catalytic domain"/>
    <property type="match status" value="2"/>
</dbReference>
<organism evidence="8 9">
    <name type="scientific">Drosophila suzukii</name>
    <name type="common">Spotted-wing drosophila fruit fly</name>
    <dbReference type="NCBI Taxonomy" id="28584"/>
    <lineage>
        <taxon>Eukaryota</taxon>
        <taxon>Metazoa</taxon>
        <taxon>Ecdysozoa</taxon>
        <taxon>Arthropoda</taxon>
        <taxon>Hexapoda</taxon>
        <taxon>Insecta</taxon>
        <taxon>Pterygota</taxon>
        <taxon>Neoptera</taxon>
        <taxon>Endopterygota</taxon>
        <taxon>Diptera</taxon>
        <taxon>Brachycera</taxon>
        <taxon>Muscomorpha</taxon>
        <taxon>Ephydroidea</taxon>
        <taxon>Drosophilidae</taxon>
        <taxon>Drosophila</taxon>
        <taxon>Sophophora</taxon>
    </lineage>
</organism>
<dbReference type="InterPro" id="IPR001656">
    <property type="entry name" value="PsdUridine_synth_TruD"/>
</dbReference>
<protein>
    <submittedName>
        <fullName evidence="9">Pseudouridylate synthase 7 homolog</fullName>
    </submittedName>
</protein>
<dbReference type="RefSeq" id="XP_016934587.2">
    <property type="nucleotide sequence ID" value="XM_017079098.4"/>
</dbReference>
<name>A0AB39ZFL8_DROSZ</name>
<dbReference type="InterPro" id="IPR020103">
    <property type="entry name" value="PsdUridine_synth_cat_dom_sf"/>
</dbReference>
<dbReference type="InterPro" id="IPR011760">
    <property type="entry name" value="PsdUridine_synth_TruD_insert"/>
</dbReference>
<feature type="region of interest" description="Disordered" evidence="6">
    <location>
        <begin position="1"/>
        <end position="51"/>
    </location>
</feature>
<sequence>MGKDRGRGRRNHHSGPYNKSNWRGQKRDRPQNNGGGQRNRSTPQQKSTLRENQVGITEFTNPDAPGFTGILKSRFSDFHVNEIDSSGKVLELNDLSVPKVAIVAVAEKELDNWREELKAVIGPDVWQDIANLAEAKNDPKLDQKVEIDVTTLDKEQRTQVHQLIKQLYKGKLLSTTLGQQQVKPKPQEEPSVEENDPAKDETSAQEDPQVPAEEKKTIRIIKPKPGRGDNRWSFPADYVTFLVHKTNLVTSDVASTLASRLNMRPSQVNYCGIKDKRAKTTQNFSIKRRTPESILNAARCLRNVQIGNFGFQSNTLKLGDLQGNRFRIALRHIAKEKRGEIELALESLRDRGFINYYGLQRFGNSASVPTYEVGVALLKSDYKLACELILKPRDSDVEFMRPIREEWWKNRDSVAAAAKIYGDKFIEKKLLDGLARFGESDYSSALRQIPRNMLMLYPHAYQSLIFNRIASRRIKEFGLKLIPGDLVYVEQDQSEVAAEQEQPTEDLEEKKEEENTEDLPEPVEEDETIEEESVFKRKVRPLTAEDIASGKYKLSDVVLPLPGHDITYPSNECGAWYEELLAEVGLSSDQLKHKEKTYALAGAYRKMIISSSDLKWNFRFYNTPEDTLIASDWELLKNIPITPEPAEAEAKFLALLLEFSLPTAAYATMFLRELLKQDTSSASQTQLEKEAMSREEVEEKLVVAEEEEAMEVGKEAAEEEVQEAKEEVEVVQEVQAN</sequence>
<dbReference type="CDD" id="cd02576">
    <property type="entry name" value="PseudoU_synth_ScPUS7"/>
    <property type="match status" value="1"/>
</dbReference>
<evidence type="ECO:0000256" key="5">
    <source>
        <dbReference type="SAM" id="Coils"/>
    </source>
</evidence>
<dbReference type="PANTHER" id="PTHR13326:SF31">
    <property type="entry name" value="PSEUDOURIDYLATE SYNTHASE 7 HOMOLOG"/>
    <property type="match status" value="1"/>
</dbReference>
<dbReference type="GO" id="GO:0003723">
    <property type="term" value="F:RNA binding"/>
    <property type="evidence" value="ECO:0007669"/>
    <property type="project" value="InterPro"/>
</dbReference>
<dbReference type="GeneID" id="108013309"/>
<accession>A0AB39ZFL8</accession>
<comment type="catalytic activity">
    <reaction evidence="4">
        <text>a uridine in tRNA = a pseudouridine in tRNA</text>
        <dbReference type="Rhea" id="RHEA:54572"/>
        <dbReference type="Rhea" id="RHEA-COMP:13339"/>
        <dbReference type="Rhea" id="RHEA-COMP:13934"/>
        <dbReference type="ChEBI" id="CHEBI:65314"/>
        <dbReference type="ChEBI" id="CHEBI:65315"/>
    </reaction>
</comment>
<keyword evidence="3" id="KW-0413">Isomerase</keyword>
<keyword evidence="8" id="KW-1185">Reference proteome</keyword>
<feature type="compositionally biased region" description="Basic residues" evidence="6">
    <location>
        <begin position="1"/>
        <end position="13"/>
    </location>
</feature>
<dbReference type="SUPFAM" id="SSF55120">
    <property type="entry name" value="Pseudouridine synthase"/>
    <property type="match status" value="1"/>
</dbReference>
<gene>
    <name evidence="9" type="primary">Pus7</name>
</gene>
<feature type="domain" description="TRUD" evidence="7">
    <location>
        <begin position="352"/>
        <end position="610"/>
    </location>
</feature>
<dbReference type="PROSITE" id="PS50984">
    <property type="entry name" value="TRUD"/>
    <property type="match status" value="1"/>
</dbReference>
<evidence type="ECO:0000256" key="4">
    <source>
        <dbReference type="ARBA" id="ARBA00036943"/>
    </source>
</evidence>
<feature type="region of interest" description="Disordered" evidence="6">
    <location>
        <begin position="178"/>
        <end position="215"/>
    </location>
</feature>
<evidence type="ECO:0000313" key="8">
    <source>
        <dbReference type="Proteomes" id="UP001652628"/>
    </source>
</evidence>
<dbReference type="GO" id="GO:0001522">
    <property type="term" value="P:pseudouridine synthesis"/>
    <property type="evidence" value="ECO:0007669"/>
    <property type="project" value="InterPro"/>
</dbReference>